<gene>
    <name evidence="5" type="ORF">J2Y69_003437</name>
</gene>
<dbReference type="PANTHER" id="PTHR30480:SF14">
    <property type="entry name" value="HYDROLASE, PUTATIVE (AFU_ORTHOLOGUE AFUA_4G13770)-RELATED"/>
    <property type="match status" value="1"/>
</dbReference>
<dbReference type="Pfam" id="PF00933">
    <property type="entry name" value="Glyco_hydro_3"/>
    <property type="match status" value="1"/>
</dbReference>
<accession>A0ABU1SGS7</accession>
<dbReference type="EMBL" id="JAVDUM010000017">
    <property type="protein sequence ID" value="MDR6868813.1"/>
    <property type="molecule type" value="Genomic_DNA"/>
</dbReference>
<comment type="similarity">
    <text evidence="1">Belongs to the glycosyl hydrolase 3 family.</text>
</comment>
<evidence type="ECO:0000313" key="6">
    <source>
        <dbReference type="Proteomes" id="UP001259347"/>
    </source>
</evidence>
<evidence type="ECO:0000256" key="2">
    <source>
        <dbReference type="ARBA" id="ARBA00022801"/>
    </source>
</evidence>
<keyword evidence="6" id="KW-1185">Reference proteome</keyword>
<comment type="caution">
    <text evidence="5">The sequence shown here is derived from an EMBL/GenBank/DDBJ whole genome shotgun (WGS) entry which is preliminary data.</text>
</comment>
<name>A0ABU1SGS7_9MICO</name>
<organism evidence="5 6">
    <name type="scientific">Microbacterium resistens</name>
    <dbReference type="NCBI Taxonomy" id="156977"/>
    <lineage>
        <taxon>Bacteria</taxon>
        <taxon>Bacillati</taxon>
        <taxon>Actinomycetota</taxon>
        <taxon>Actinomycetes</taxon>
        <taxon>Micrococcales</taxon>
        <taxon>Microbacteriaceae</taxon>
        <taxon>Microbacterium</taxon>
    </lineage>
</organism>
<sequence>MRRIGRAGAMLLAIVLPAIVIGPWSPASADASAARVEVVDAEDSSFAEEAASRVAALDLRQQAASVVMGHVPTTDPVVLAASMSGGLGGFLLMGANIPGTEGELRPITAALTADPGFPPLIAVDEEGGDVTRLPWDLLPGADTLKGTEPAAAEEAFAARGSLLARAGIGVNFGIVADVASGPGSFIFSRAFGTTPAAAAERVDAAVRGEAPFALSTLKHFPGHGAAEGDSHSMIPRTPMTLDEWRSSVAPPFIAGIEAGAPLVMLGHLAYTAVDPLPASLSPAWHTILRDELGFDGVVVTDDLGMLVSSGVPAYADPVADAVASLAAGSDLVLMVVGSDTGTASRIAEGIAVAVESGALPAGRLAEAATRVAELRLRMAASPPGWQPCPECRPAA</sequence>
<evidence type="ECO:0000313" key="5">
    <source>
        <dbReference type="EMBL" id="MDR6868813.1"/>
    </source>
</evidence>
<proteinExistence type="inferred from homology"/>
<dbReference type="InterPro" id="IPR036962">
    <property type="entry name" value="Glyco_hydro_3_N_sf"/>
</dbReference>
<dbReference type="InterPro" id="IPR001764">
    <property type="entry name" value="Glyco_hydro_3_N"/>
</dbReference>
<dbReference type="Gene3D" id="3.20.20.300">
    <property type="entry name" value="Glycoside hydrolase, family 3, N-terminal domain"/>
    <property type="match status" value="1"/>
</dbReference>
<evidence type="ECO:0000259" key="4">
    <source>
        <dbReference type="Pfam" id="PF00933"/>
    </source>
</evidence>
<dbReference type="EC" id="3.2.1.52" evidence="5"/>
<reference evidence="5 6" key="1">
    <citation type="submission" date="2023-07" db="EMBL/GenBank/DDBJ databases">
        <title>Sorghum-associated microbial communities from plants grown in Nebraska, USA.</title>
        <authorList>
            <person name="Schachtman D."/>
        </authorList>
    </citation>
    <scope>NUCLEOTIDE SEQUENCE [LARGE SCALE GENOMIC DNA]</scope>
    <source>
        <strain evidence="5 6">2980</strain>
    </source>
</reference>
<dbReference type="InterPro" id="IPR050226">
    <property type="entry name" value="NagZ_Beta-hexosaminidase"/>
</dbReference>
<dbReference type="SUPFAM" id="SSF51445">
    <property type="entry name" value="(Trans)glycosidases"/>
    <property type="match status" value="1"/>
</dbReference>
<dbReference type="GO" id="GO:0004563">
    <property type="term" value="F:beta-N-acetylhexosaminidase activity"/>
    <property type="evidence" value="ECO:0007669"/>
    <property type="project" value="UniProtKB-EC"/>
</dbReference>
<evidence type="ECO:0000256" key="3">
    <source>
        <dbReference type="ARBA" id="ARBA00023295"/>
    </source>
</evidence>
<dbReference type="RefSeq" id="WP_310022987.1">
    <property type="nucleotide sequence ID" value="NZ_JAVDUM010000017.1"/>
</dbReference>
<dbReference type="InterPro" id="IPR017853">
    <property type="entry name" value="GH"/>
</dbReference>
<feature type="domain" description="Glycoside hydrolase family 3 N-terminal" evidence="4">
    <location>
        <begin position="88"/>
        <end position="373"/>
    </location>
</feature>
<evidence type="ECO:0000256" key="1">
    <source>
        <dbReference type="ARBA" id="ARBA00005336"/>
    </source>
</evidence>
<dbReference type="PANTHER" id="PTHR30480">
    <property type="entry name" value="BETA-HEXOSAMINIDASE-RELATED"/>
    <property type="match status" value="1"/>
</dbReference>
<keyword evidence="2 5" id="KW-0378">Hydrolase</keyword>
<dbReference type="Proteomes" id="UP001259347">
    <property type="component" value="Unassembled WGS sequence"/>
</dbReference>
<keyword evidence="3 5" id="KW-0326">Glycosidase</keyword>
<dbReference type="PROSITE" id="PS00775">
    <property type="entry name" value="GLYCOSYL_HYDROL_F3"/>
    <property type="match status" value="1"/>
</dbReference>
<dbReference type="InterPro" id="IPR019800">
    <property type="entry name" value="Glyco_hydro_3_AS"/>
</dbReference>
<protein>
    <submittedName>
        <fullName evidence="5">Beta-N-acetylhexosaminidase</fullName>
        <ecNumber evidence="5">3.2.1.52</ecNumber>
    </submittedName>
</protein>